<dbReference type="InParanoid" id="A0A2K1IX14"/>
<evidence type="ECO:0000313" key="2">
    <source>
        <dbReference type="EnsemblPlants" id="PAC:32939190.CDS.1"/>
    </source>
</evidence>
<dbReference type="AlphaFoldDB" id="A0A2K1IX14"/>
<reference evidence="1 3" key="1">
    <citation type="journal article" date="2008" name="Science">
        <title>The Physcomitrella genome reveals evolutionary insights into the conquest of land by plants.</title>
        <authorList>
            <person name="Rensing S."/>
            <person name="Lang D."/>
            <person name="Zimmer A."/>
            <person name="Terry A."/>
            <person name="Salamov A."/>
            <person name="Shapiro H."/>
            <person name="Nishiyama T."/>
            <person name="Perroud P.-F."/>
            <person name="Lindquist E."/>
            <person name="Kamisugi Y."/>
            <person name="Tanahashi T."/>
            <person name="Sakakibara K."/>
            <person name="Fujita T."/>
            <person name="Oishi K."/>
            <person name="Shin-I T."/>
            <person name="Kuroki Y."/>
            <person name="Toyoda A."/>
            <person name="Suzuki Y."/>
            <person name="Hashimoto A."/>
            <person name="Yamaguchi K."/>
            <person name="Sugano A."/>
            <person name="Kohara Y."/>
            <person name="Fujiyama A."/>
            <person name="Anterola A."/>
            <person name="Aoki S."/>
            <person name="Ashton N."/>
            <person name="Barbazuk W.B."/>
            <person name="Barker E."/>
            <person name="Bennetzen J."/>
            <person name="Bezanilla M."/>
            <person name="Blankenship R."/>
            <person name="Cho S.H."/>
            <person name="Dutcher S."/>
            <person name="Estelle M."/>
            <person name="Fawcett J.A."/>
            <person name="Gundlach H."/>
            <person name="Hanada K."/>
            <person name="Heyl A."/>
            <person name="Hicks K.A."/>
            <person name="Hugh J."/>
            <person name="Lohr M."/>
            <person name="Mayer K."/>
            <person name="Melkozernov A."/>
            <person name="Murata T."/>
            <person name="Nelson D."/>
            <person name="Pils B."/>
            <person name="Prigge M."/>
            <person name="Reiss B."/>
            <person name="Renner T."/>
            <person name="Rombauts S."/>
            <person name="Rushton P."/>
            <person name="Sanderfoot A."/>
            <person name="Schween G."/>
            <person name="Shiu S.-H."/>
            <person name="Stueber K."/>
            <person name="Theodoulou F.L."/>
            <person name="Tu H."/>
            <person name="Van de Peer Y."/>
            <person name="Verrier P.J."/>
            <person name="Waters E."/>
            <person name="Wood A."/>
            <person name="Yang L."/>
            <person name="Cove D."/>
            <person name="Cuming A."/>
            <person name="Hasebe M."/>
            <person name="Lucas S."/>
            <person name="Mishler D.B."/>
            <person name="Reski R."/>
            <person name="Grigoriev I."/>
            <person name="Quatrano R.S."/>
            <person name="Boore J.L."/>
        </authorList>
    </citation>
    <scope>NUCLEOTIDE SEQUENCE [LARGE SCALE GENOMIC DNA]</scope>
    <source>
        <strain evidence="2 3">cv. Gransden 2004</strain>
    </source>
</reference>
<name>A0A2K1IX14_PHYPA</name>
<reference evidence="2" key="3">
    <citation type="submission" date="2020-12" db="UniProtKB">
        <authorList>
            <consortium name="EnsemblPlants"/>
        </authorList>
    </citation>
    <scope>IDENTIFICATION</scope>
</reference>
<proteinExistence type="predicted"/>
<evidence type="ECO:0000313" key="3">
    <source>
        <dbReference type="Proteomes" id="UP000006727"/>
    </source>
</evidence>
<dbReference type="EnsemblPlants" id="Pp3c19_3581V3.1">
    <property type="protein sequence ID" value="PAC:32939190.CDS.1"/>
    <property type="gene ID" value="Pp3c19_3581"/>
</dbReference>
<reference evidence="1 3" key="2">
    <citation type="journal article" date="2018" name="Plant J.">
        <title>The Physcomitrella patens chromosome-scale assembly reveals moss genome structure and evolution.</title>
        <authorList>
            <person name="Lang D."/>
            <person name="Ullrich K.K."/>
            <person name="Murat F."/>
            <person name="Fuchs J."/>
            <person name="Jenkins J."/>
            <person name="Haas F.B."/>
            <person name="Piednoel M."/>
            <person name="Gundlach H."/>
            <person name="Van Bel M."/>
            <person name="Meyberg R."/>
            <person name="Vives C."/>
            <person name="Morata J."/>
            <person name="Symeonidi A."/>
            <person name="Hiss M."/>
            <person name="Muchero W."/>
            <person name="Kamisugi Y."/>
            <person name="Saleh O."/>
            <person name="Blanc G."/>
            <person name="Decker E.L."/>
            <person name="van Gessel N."/>
            <person name="Grimwood J."/>
            <person name="Hayes R.D."/>
            <person name="Graham S.W."/>
            <person name="Gunter L.E."/>
            <person name="McDaniel S.F."/>
            <person name="Hoernstein S.N.W."/>
            <person name="Larsson A."/>
            <person name="Li F.W."/>
            <person name="Perroud P.F."/>
            <person name="Phillips J."/>
            <person name="Ranjan P."/>
            <person name="Rokshar D.S."/>
            <person name="Rothfels C.J."/>
            <person name="Schneider L."/>
            <person name="Shu S."/>
            <person name="Stevenson D.W."/>
            <person name="Thummler F."/>
            <person name="Tillich M."/>
            <person name="Villarreal Aguilar J.C."/>
            <person name="Widiez T."/>
            <person name="Wong G.K."/>
            <person name="Wymore A."/>
            <person name="Zhang Y."/>
            <person name="Zimmer A.D."/>
            <person name="Quatrano R.S."/>
            <person name="Mayer K.F.X."/>
            <person name="Goodstein D."/>
            <person name="Casacuberta J.M."/>
            <person name="Vandepoele K."/>
            <person name="Reski R."/>
            <person name="Cuming A.C."/>
            <person name="Tuskan G.A."/>
            <person name="Maumus F."/>
            <person name="Salse J."/>
            <person name="Schmutz J."/>
            <person name="Rensing S.A."/>
        </authorList>
    </citation>
    <scope>NUCLEOTIDE SEQUENCE [LARGE SCALE GENOMIC DNA]</scope>
    <source>
        <strain evidence="2 3">cv. Gransden 2004</strain>
    </source>
</reference>
<dbReference type="EMBL" id="ABEU02000019">
    <property type="protein sequence ID" value="PNR33819.1"/>
    <property type="molecule type" value="Genomic_DNA"/>
</dbReference>
<evidence type="ECO:0000313" key="1">
    <source>
        <dbReference type="EMBL" id="PNR33819.1"/>
    </source>
</evidence>
<sequence length="98" mass="11356">MTCTKRETVQTFKFFSNFFPPPTFFNKLSEKKTIQLTISSLLRSIHTLNSYVCTPITTCVLTLHVVNTNTWLPILHVLLTLLHVFHQLCGFEKLAKWS</sequence>
<keyword evidence="3" id="KW-1185">Reference proteome</keyword>
<gene>
    <name evidence="1" type="ORF">PHYPA_023635</name>
</gene>
<dbReference type="Proteomes" id="UP000006727">
    <property type="component" value="Chromosome 19"/>
</dbReference>
<organism evidence="1">
    <name type="scientific">Physcomitrium patens</name>
    <name type="common">Spreading-leaved earth moss</name>
    <name type="synonym">Physcomitrella patens</name>
    <dbReference type="NCBI Taxonomy" id="3218"/>
    <lineage>
        <taxon>Eukaryota</taxon>
        <taxon>Viridiplantae</taxon>
        <taxon>Streptophyta</taxon>
        <taxon>Embryophyta</taxon>
        <taxon>Bryophyta</taxon>
        <taxon>Bryophytina</taxon>
        <taxon>Bryopsida</taxon>
        <taxon>Funariidae</taxon>
        <taxon>Funariales</taxon>
        <taxon>Funariaceae</taxon>
        <taxon>Physcomitrium</taxon>
    </lineage>
</organism>
<protein>
    <submittedName>
        <fullName evidence="1 2">Uncharacterized protein</fullName>
    </submittedName>
</protein>
<accession>A0A2K1IX14</accession>
<dbReference type="Gramene" id="Pp3c19_3581V3.1">
    <property type="protein sequence ID" value="PAC:32939190.CDS.1"/>
    <property type="gene ID" value="Pp3c19_3581"/>
</dbReference>